<evidence type="ECO:0000313" key="1">
    <source>
        <dbReference type="EMBL" id="AHG19112.1"/>
    </source>
</evidence>
<proteinExistence type="predicted"/>
<name>W0LA15_9GAMM</name>
<keyword evidence="2" id="KW-1185">Reference proteome</keyword>
<dbReference type="STRING" id="1441930.Z042_05410"/>
<evidence type="ECO:0000313" key="2">
    <source>
        <dbReference type="Proteomes" id="UP000019030"/>
    </source>
</evidence>
<protein>
    <submittedName>
        <fullName evidence="1">Uncharacterized protein</fullName>
    </submittedName>
</protein>
<dbReference type="InterPro" id="IPR027417">
    <property type="entry name" value="P-loop_NTPase"/>
</dbReference>
<sequence length="1292" mass="144085">MAIFDIEKAELLRLSDTQLEELIARLAEAEVAMYGHSPACVNWSGSITAPDGGVDIHVQIPVDQLNAGFLVRPDTVFQAKKPTMPKSAIEKEMGTGKALSSIISEQARKQGSYIIVSLGDDCSPSGKANRLKAMRDAVKDDPNKGNLHLDFYDRSKLIQWLRQHQSVMLWTKGKLGQGYSGWQPYGAWSNPPQGVTDTLISAPGVTITLPSGKGQKLKIDEAISPMRALIRSTNKAVRITGLSGVGKTRIVQALFDETVGTDALDRTVAIYVDTGSEPVPSATAMLDKLIAEGRRAIMILDNCPSELHASLASKVSASGREVSLITIEYDIRDDKPQTTEVIHIETDGPEVAEQLLIRRFPSIGQNNARRIAEFADGNARVALAIAERGKEGESLALLSDAQLFNRLFEQRNHPDGNLREQAEILSLVYSFSVSSPDAVTDELEILGAFFGYPKIQLFKAVTKLMERHVVQKRSHWRAILPHAIANKLAASALNSIPVDQLRATFEAPDCERLLMSFAHRLGLLHDHPVAREIVEAWLQPEGMLGSIIELNDASARILEYIGPVAPEALLNRIEAVLSSSDFKGVEPSYNPQRRSVLSLLQVLAYEPNAFERCARLLIRMADDEADNNDQHSARNMVPRFFQAYLSGTHSSLSQRIDLMNECIASDMVARRSLGFKMLSTALDGPPWSGFGVNEFGARPRDYGYEPNYDELVEWRSAFIDVVVRLGTSGDPELEGPARSILANEFRGIWFQEAMRDKLVDAARTLNAFSPWGEGWKAVRSTVYLDYTKRSDGDDVKQLPDNLAALEKELEPTELIPTIKTYVLSTNHDYWALDADFDHEDSNKYAAVGKRLEAKVLQLGQDFALSNHVLEELGAELFFIGGMPYRAVFGRGLARGAHDLRIGWQRLVEQIEKQPDVNKDFGVIGGFIEEVDSVDPALAQEFLDQCVQHPELRQVLVSLHPRREYTVQDLERCMTLLDESDTNLPMYGPILWRDQYANLPRNCVLDLTLQLLSKPNGDDVVLDALSMKVHGKDKTVDTLGTDLRQAGLRAAIHRLNRDDNASGGSRDYGMELVVGAALRFDGNESEKLEWLDTIFSIVDRHYGYIQSFKKSIETTAALMPEAFLDRIFEGDEEQKKRRLFFINRSSSRGLPLAKIDVDDLIEWCKAKNDPHVWPSIAAGITLWSKDALIYEAPKDPEQNELTLTEDAIKFLEASPNPKAVLDSFAERVIPSSWSGSRANVMQLRADAMGQLLKHECPGISEAAKVVCEKMIQWVERQKECEQREDSEREQRFE</sequence>
<organism evidence="1 2">
    <name type="scientific">Chania multitudinisentens RB-25</name>
    <dbReference type="NCBI Taxonomy" id="1441930"/>
    <lineage>
        <taxon>Bacteria</taxon>
        <taxon>Pseudomonadati</taxon>
        <taxon>Pseudomonadota</taxon>
        <taxon>Gammaproteobacteria</taxon>
        <taxon>Enterobacterales</taxon>
        <taxon>Yersiniaceae</taxon>
        <taxon>Chania</taxon>
    </lineage>
</organism>
<dbReference type="RefSeq" id="WP_024914506.1">
    <property type="nucleotide sequence ID" value="NZ_CP007044.2"/>
</dbReference>
<reference evidence="1 2" key="1">
    <citation type="submission" date="2014-01" db="EMBL/GenBank/DDBJ databases">
        <title>Isolation of Serratia multitudinisentens RB-25 from Ex-Landfill site.</title>
        <authorList>
            <person name="Robson E.H.J."/>
        </authorList>
    </citation>
    <scope>NUCLEOTIDE SEQUENCE [LARGE SCALE GENOMIC DNA]</scope>
    <source>
        <strain evidence="1 2">RB-25</strain>
    </source>
</reference>
<dbReference type="HOGENOM" id="CLU_006579_0_0_6"/>
<dbReference type="SUPFAM" id="SSF52540">
    <property type="entry name" value="P-loop containing nucleoside triphosphate hydrolases"/>
    <property type="match status" value="1"/>
</dbReference>
<dbReference type="PATRIC" id="fig|1441930.4.peg.1080"/>
<dbReference type="OrthoDB" id="556502at2"/>
<accession>W0LA15</accession>
<reference evidence="1 2" key="2">
    <citation type="submission" date="2015-03" db="EMBL/GenBank/DDBJ databases">
        <authorList>
            <person name="Chan K.-G."/>
        </authorList>
    </citation>
    <scope>NUCLEOTIDE SEQUENCE [LARGE SCALE GENOMIC DNA]</scope>
    <source>
        <strain evidence="1 2">RB-25</strain>
    </source>
</reference>
<dbReference type="eggNOG" id="ENOG502ZAA2">
    <property type="taxonomic scope" value="Bacteria"/>
</dbReference>
<dbReference type="EMBL" id="CP007044">
    <property type="protein sequence ID" value="AHG19112.1"/>
    <property type="molecule type" value="Genomic_DNA"/>
</dbReference>
<dbReference type="Proteomes" id="UP000019030">
    <property type="component" value="Chromosome"/>
</dbReference>
<gene>
    <name evidence="1" type="ORF">Z042_05410</name>
</gene>
<dbReference type="KEGG" id="sfo:Z042_05410"/>